<sequence length="185" mass="20346">MISLPIVTIFLLPFLTSTLAQIETASAGFYLLIDQPNSKHDNLSFLSISVSDGNRAITPNFISPSIDKSITPVFHLNTTGSDTNSGFLNLENHDNESNYIGTAKKSALQENHSSDPLLTASVPLAFSLDPTSNVATALFSTAFLSSYLFIPEVYFDESGHLGIRTNYDDTVNPPDYSNYTTYYKW</sequence>
<name>N1PHU4_DOTSN</name>
<reference evidence="3" key="1">
    <citation type="journal article" date="2012" name="PLoS Genet.">
        <title>The genomes of the fungal plant pathogens Cladosporium fulvum and Dothistroma septosporum reveal adaptation to different hosts and lifestyles but also signatures of common ancestry.</title>
        <authorList>
            <person name="de Wit P.J.G.M."/>
            <person name="van der Burgt A."/>
            <person name="Oekmen B."/>
            <person name="Stergiopoulos I."/>
            <person name="Abd-Elsalam K.A."/>
            <person name="Aerts A.L."/>
            <person name="Bahkali A.H."/>
            <person name="Beenen H.G."/>
            <person name="Chettri P."/>
            <person name="Cox M.P."/>
            <person name="Datema E."/>
            <person name="de Vries R.P."/>
            <person name="Dhillon B."/>
            <person name="Ganley A.R."/>
            <person name="Griffiths S.A."/>
            <person name="Guo Y."/>
            <person name="Hamelin R.C."/>
            <person name="Henrissat B."/>
            <person name="Kabir M.S."/>
            <person name="Jashni M.K."/>
            <person name="Kema G."/>
            <person name="Klaubauf S."/>
            <person name="Lapidus A."/>
            <person name="Levasseur A."/>
            <person name="Lindquist E."/>
            <person name="Mehrabi R."/>
            <person name="Ohm R.A."/>
            <person name="Owen T.J."/>
            <person name="Salamov A."/>
            <person name="Schwelm A."/>
            <person name="Schijlen E."/>
            <person name="Sun H."/>
            <person name="van den Burg H.A."/>
            <person name="van Ham R.C.H.J."/>
            <person name="Zhang S."/>
            <person name="Goodwin S.B."/>
            <person name="Grigoriev I.V."/>
            <person name="Collemare J."/>
            <person name="Bradshaw R.E."/>
        </authorList>
    </citation>
    <scope>NUCLEOTIDE SEQUENCE [LARGE SCALE GENOMIC DNA]</scope>
    <source>
        <strain evidence="3">NZE10 / CBS 128990</strain>
    </source>
</reference>
<protein>
    <recommendedName>
        <fullName evidence="4">Glycoside hydrolase family 16 protein</fullName>
    </recommendedName>
</protein>
<organism evidence="2 3">
    <name type="scientific">Dothistroma septosporum (strain NZE10 / CBS 128990)</name>
    <name type="common">Red band needle blight fungus</name>
    <name type="synonym">Mycosphaerella pini</name>
    <dbReference type="NCBI Taxonomy" id="675120"/>
    <lineage>
        <taxon>Eukaryota</taxon>
        <taxon>Fungi</taxon>
        <taxon>Dikarya</taxon>
        <taxon>Ascomycota</taxon>
        <taxon>Pezizomycotina</taxon>
        <taxon>Dothideomycetes</taxon>
        <taxon>Dothideomycetidae</taxon>
        <taxon>Mycosphaerellales</taxon>
        <taxon>Mycosphaerellaceae</taxon>
        <taxon>Dothistroma</taxon>
    </lineage>
</organism>
<evidence type="ECO:0000313" key="2">
    <source>
        <dbReference type="EMBL" id="EME41115.1"/>
    </source>
</evidence>
<gene>
    <name evidence="2" type="ORF">DOTSEDRAFT_27690</name>
</gene>
<dbReference type="Proteomes" id="UP000016933">
    <property type="component" value="Unassembled WGS sequence"/>
</dbReference>
<dbReference type="AlphaFoldDB" id="N1PHU4"/>
<dbReference type="HOGENOM" id="CLU_1461282_0_0_1"/>
<dbReference type="OMA" id="CALAQAI"/>
<dbReference type="EMBL" id="KB446543">
    <property type="protein sequence ID" value="EME41115.1"/>
    <property type="molecule type" value="Genomic_DNA"/>
</dbReference>
<keyword evidence="3" id="KW-1185">Reference proteome</keyword>
<feature type="chain" id="PRO_5004109386" description="Glycoside hydrolase family 16 protein" evidence="1">
    <location>
        <begin position="21"/>
        <end position="185"/>
    </location>
</feature>
<proteinExistence type="predicted"/>
<accession>N1PHU4</accession>
<evidence type="ECO:0000313" key="3">
    <source>
        <dbReference type="Proteomes" id="UP000016933"/>
    </source>
</evidence>
<keyword evidence="1" id="KW-0732">Signal</keyword>
<feature type="signal peptide" evidence="1">
    <location>
        <begin position="1"/>
        <end position="20"/>
    </location>
</feature>
<evidence type="ECO:0000256" key="1">
    <source>
        <dbReference type="SAM" id="SignalP"/>
    </source>
</evidence>
<evidence type="ECO:0008006" key="4">
    <source>
        <dbReference type="Google" id="ProtNLM"/>
    </source>
</evidence>
<dbReference type="OrthoDB" id="10535546at2759"/>
<reference evidence="2 3" key="2">
    <citation type="journal article" date="2012" name="PLoS Pathog.">
        <title>Diverse lifestyles and strategies of plant pathogenesis encoded in the genomes of eighteen Dothideomycetes fungi.</title>
        <authorList>
            <person name="Ohm R.A."/>
            <person name="Feau N."/>
            <person name="Henrissat B."/>
            <person name="Schoch C.L."/>
            <person name="Horwitz B.A."/>
            <person name="Barry K.W."/>
            <person name="Condon B.J."/>
            <person name="Copeland A.C."/>
            <person name="Dhillon B."/>
            <person name="Glaser F."/>
            <person name="Hesse C.N."/>
            <person name="Kosti I."/>
            <person name="LaButti K."/>
            <person name="Lindquist E.A."/>
            <person name="Lucas S."/>
            <person name="Salamov A.A."/>
            <person name="Bradshaw R.E."/>
            <person name="Ciuffetti L."/>
            <person name="Hamelin R.C."/>
            <person name="Kema G.H.J."/>
            <person name="Lawrence C."/>
            <person name="Scott J.A."/>
            <person name="Spatafora J.W."/>
            <person name="Turgeon B.G."/>
            <person name="de Wit P.J.G.M."/>
            <person name="Zhong S."/>
            <person name="Goodwin S.B."/>
            <person name="Grigoriev I.V."/>
        </authorList>
    </citation>
    <scope>NUCLEOTIDE SEQUENCE [LARGE SCALE GENOMIC DNA]</scope>
    <source>
        <strain evidence="3">NZE10 / CBS 128990</strain>
    </source>
</reference>